<organism evidence="1 2">
    <name type="scientific">Brassica napus</name>
    <name type="common">Rape</name>
    <dbReference type="NCBI Taxonomy" id="3708"/>
    <lineage>
        <taxon>Eukaryota</taxon>
        <taxon>Viridiplantae</taxon>
        <taxon>Streptophyta</taxon>
        <taxon>Embryophyta</taxon>
        <taxon>Tracheophyta</taxon>
        <taxon>Spermatophyta</taxon>
        <taxon>Magnoliopsida</taxon>
        <taxon>eudicotyledons</taxon>
        <taxon>Gunneridae</taxon>
        <taxon>Pentapetalae</taxon>
        <taxon>rosids</taxon>
        <taxon>malvids</taxon>
        <taxon>Brassicales</taxon>
        <taxon>Brassicaceae</taxon>
        <taxon>Brassiceae</taxon>
        <taxon>Brassica</taxon>
    </lineage>
</organism>
<reference evidence="1 2" key="1">
    <citation type="journal article" date="2014" name="Science">
        <title>Plant genetics. Early allopolyploid evolution in the post-Neolithic Brassica napus oilseed genome.</title>
        <authorList>
            <person name="Chalhoub B."/>
            <person name="Denoeud F."/>
            <person name="Liu S."/>
            <person name="Parkin I.A."/>
            <person name="Tang H."/>
            <person name="Wang X."/>
            <person name="Chiquet J."/>
            <person name="Belcram H."/>
            <person name="Tong C."/>
            <person name="Samans B."/>
            <person name="Correa M."/>
            <person name="Da Silva C."/>
            <person name="Just J."/>
            <person name="Falentin C."/>
            <person name="Koh C.S."/>
            <person name="Le Clainche I."/>
            <person name="Bernard M."/>
            <person name="Bento P."/>
            <person name="Noel B."/>
            <person name="Labadie K."/>
            <person name="Alberti A."/>
            <person name="Charles M."/>
            <person name="Arnaud D."/>
            <person name="Guo H."/>
            <person name="Daviaud C."/>
            <person name="Alamery S."/>
            <person name="Jabbari K."/>
            <person name="Zhao M."/>
            <person name="Edger P.P."/>
            <person name="Chelaifa H."/>
            <person name="Tack D."/>
            <person name="Lassalle G."/>
            <person name="Mestiri I."/>
            <person name="Schnel N."/>
            <person name="Le Paslier M.C."/>
            <person name="Fan G."/>
            <person name="Renault V."/>
            <person name="Bayer P.E."/>
            <person name="Golicz A.A."/>
            <person name="Manoli S."/>
            <person name="Lee T.H."/>
            <person name="Thi V.H."/>
            <person name="Chalabi S."/>
            <person name="Hu Q."/>
            <person name="Fan C."/>
            <person name="Tollenaere R."/>
            <person name="Lu Y."/>
            <person name="Battail C."/>
            <person name="Shen J."/>
            <person name="Sidebottom C.H."/>
            <person name="Wang X."/>
            <person name="Canaguier A."/>
            <person name="Chauveau A."/>
            <person name="Berard A."/>
            <person name="Deniot G."/>
            <person name="Guan M."/>
            <person name="Liu Z."/>
            <person name="Sun F."/>
            <person name="Lim Y.P."/>
            <person name="Lyons E."/>
            <person name="Town C.D."/>
            <person name="Bancroft I."/>
            <person name="Wang X."/>
            <person name="Meng J."/>
            <person name="Ma J."/>
            <person name="Pires J.C."/>
            <person name="King G.J."/>
            <person name="Brunel D."/>
            <person name="Delourme R."/>
            <person name="Renard M."/>
            <person name="Aury J.M."/>
            <person name="Adams K.L."/>
            <person name="Batley J."/>
            <person name="Snowdon R.J."/>
            <person name="Tost J."/>
            <person name="Edwards D."/>
            <person name="Zhou Y."/>
            <person name="Hua W."/>
            <person name="Sharpe A.G."/>
            <person name="Paterson A.H."/>
            <person name="Guan C."/>
            <person name="Wincker P."/>
        </authorList>
    </citation>
    <scope>NUCLEOTIDE SEQUENCE [LARGE SCALE GENOMIC DNA]</scope>
    <source>
        <strain evidence="2">cv. Darmor-bzh</strain>
    </source>
</reference>
<evidence type="ECO:0000313" key="2">
    <source>
        <dbReference type="Proteomes" id="UP000028999"/>
    </source>
</evidence>
<protein>
    <submittedName>
        <fullName evidence="1">BnaC02g19710D protein</fullName>
    </submittedName>
</protein>
<keyword evidence="2" id="KW-1185">Reference proteome</keyword>
<sequence length="212" mass="23852">MKGLGETQTGFFVGVTNLPKKKNVFRETLKLLLKKQRSVVFQGLWSSSLGSLRNTRGWDDELRNMIDRSDVEEVAEDNLESVNSSVSYSDESSELIECGSYPSVVGQSKKEIYLTYSFTVSSDELKENPEARRSLNQIPQNQCRASLSFGHVYIKPVTDKLEEFRKASIAYVVMPLDDNTFQVAAASGNDVWIVQMSDCTICTCGDFQRCTR</sequence>
<dbReference type="Gramene" id="CDY42997">
    <property type="protein sequence ID" value="CDY42997"/>
    <property type="gene ID" value="GSBRNA2T00075787001"/>
</dbReference>
<proteinExistence type="predicted"/>
<name>A0A078HYN1_BRANA</name>
<dbReference type="PaxDb" id="3708-A0A078HYN1"/>
<dbReference type="Proteomes" id="UP000028999">
    <property type="component" value="Unassembled WGS sequence"/>
</dbReference>
<evidence type="ECO:0000313" key="1">
    <source>
        <dbReference type="EMBL" id="CDY42997.1"/>
    </source>
</evidence>
<accession>A0A078HYN1</accession>
<dbReference type="STRING" id="3708.A0A078HYN1"/>
<dbReference type="EMBL" id="LK032541">
    <property type="protein sequence ID" value="CDY42997.1"/>
    <property type="molecule type" value="Genomic_DNA"/>
</dbReference>
<dbReference type="AlphaFoldDB" id="A0A078HYN1"/>
<gene>
    <name evidence="1" type="primary">BnaC02g19710D</name>
    <name evidence="1" type="ORF">GSBRNA2T00075787001</name>
</gene>
<dbReference type="OMA" id="MRDCTIC"/>